<organism evidence="1 2">
    <name type="scientific">Pipistrellus kuhlii</name>
    <name type="common">Kuhl's pipistrelle</name>
    <dbReference type="NCBI Taxonomy" id="59472"/>
    <lineage>
        <taxon>Eukaryota</taxon>
        <taxon>Metazoa</taxon>
        <taxon>Chordata</taxon>
        <taxon>Craniata</taxon>
        <taxon>Vertebrata</taxon>
        <taxon>Euteleostomi</taxon>
        <taxon>Mammalia</taxon>
        <taxon>Eutheria</taxon>
        <taxon>Laurasiatheria</taxon>
        <taxon>Chiroptera</taxon>
        <taxon>Yangochiroptera</taxon>
        <taxon>Vespertilionidae</taxon>
        <taxon>Pipistrellus</taxon>
    </lineage>
</organism>
<accession>A0A7J7WLW3</accession>
<comment type="caution">
    <text evidence="1">The sequence shown here is derived from an EMBL/GenBank/DDBJ whole genome shotgun (WGS) entry which is preliminary data.</text>
</comment>
<dbReference type="EMBL" id="JACAGB010000010">
    <property type="protein sequence ID" value="KAF6338210.1"/>
    <property type="molecule type" value="Genomic_DNA"/>
</dbReference>
<evidence type="ECO:0000313" key="1">
    <source>
        <dbReference type="EMBL" id="KAF6338210.1"/>
    </source>
</evidence>
<protein>
    <submittedName>
        <fullName evidence="1">Uncharacterized protein</fullName>
    </submittedName>
</protein>
<reference evidence="1 2" key="1">
    <citation type="journal article" date="2020" name="Nature">
        <title>Six reference-quality genomes reveal evolution of bat adaptations.</title>
        <authorList>
            <person name="Jebb D."/>
            <person name="Huang Z."/>
            <person name="Pippel M."/>
            <person name="Hughes G.M."/>
            <person name="Lavrichenko K."/>
            <person name="Devanna P."/>
            <person name="Winkler S."/>
            <person name="Jermiin L.S."/>
            <person name="Skirmuntt E.C."/>
            <person name="Katzourakis A."/>
            <person name="Burkitt-Gray L."/>
            <person name="Ray D.A."/>
            <person name="Sullivan K.A.M."/>
            <person name="Roscito J.G."/>
            <person name="Kirilenko B.M."/>
            <person name="Davalos L.M."/>
            <person name="Corthals A.P."/>
            <person name="Power M.L."/>
            <person name="Jones G."/>
            <person name="Ransome R.D."/>
            <person name="Dechmann D.K.N."/>
            <person name="Locatelli A.G."/>
            <person name="Puechmaille S.J."/>
            <person name="Fedrigo O."/>
            <person name="Jarvis E.D."/>
            <person name="Hiller M."/>
            <person name="Vernes S.C."/>
            <person name="Myers E.W."/>
            <person name="Teeling E.C."/>
        </authorList>
    </citation>
    <scope>NUCLEOTIDE SEQUENCE [LARGE SCALE GENOMIC DNA]</scope>
    <source>
        <strain evidence="1">MPipKuh1</strain>
        <tissue evidence="1">Flight muscle</tissue>
    </source>
</reference>
<evidence type="ECO:0000313" key="2">
    <source>
        <dbReference type="Proteomes" id="UP000558488"/>
    </source>
</evidence>
<sequence>MCQSKERNQGLLRCPHWPSVILRKTVPATQLRKWPQRAKKQLHPINVFTQHSACSPHFASGPPLQGALGRFYRLGGLLAAAFTKSLLDHQKRQIVWLCRDAAAPSEPSKMADRRFSSRQERAGACSPAEHPLDTGCTPWPLPRTVMRCSSRDKGSWQMLRLQLLCQRHHLEIWG</sequence>
<gene>
    <name evidence="1" type="ORF">mPipKuh1_007936</name>
</gene>
<dbReference type="Proteomes" id="UP000558488">
    <property type="component" value="Unassembled WGS sequence"/>
</dbReference>
<keyword evidence="2" id="KW-1185">Reference proteome</keyword>
<proteinExistence type="predicted"/>
<dbReference type="AlphaFoldDB" id="A0A7J7WLW3"/>
<name>A0A7J7WLW3_PIPKU</name>